<dbReference type="PRINTS" id="PR00691">
    <property type="entry name" value="ADHESINB"/>
</dbReference>
<dbReference type="GO" id="GO:0006829">
    <property type="term" value="P:zinc ion transport"/>
    <property type="evidence" value="ECO:0007669"/>
    <property type="project" value="UniProtKB-KW"/>
</dbReference>
<keyword evidence="11" id="KW-1015">Disulfide bond</keyword>
<feature type="signal peptide" evidence="13">
    <location>
        <begin position="1"/>
        <end position="22"/>
    </location>
</feature>
<dbReference type="InterPro" id="IPR006129">
    <property type="entry name" value="AdhesinB"/>
</dbReference>
<dbReference type="InterPro" id="IPR006127">
    <property type="entry name" value="ZnuA-like"/>
</dbReference>
<reference evidence="14 15" key="1">
    <citation type="submission" date="2021-01" db="EMBL/GenBank/DDBJ databases">
        <title>Entomomonas sp. F2A isolated from a house cricket (Acheta domesticus).</title>
        <authorList>
            <person name="Spergser J."/>
            <person name="Busse H.-J."/>
        </authorList>
    </citation>
    <scope>NUCLEOTIDE SEQUENCE [LARGE SCALE GENOMIC DNA]</scope>
    <source>
        <strain evidence="14 15">F2A</strain>
    </source>
</reference>
<dbReference type="PANTHER" id="PTHR42953:SF3">
    <property type="entry name" value="HIGH-AFFINITY ZINC UPTAKE SYSTEM PROTEIN ZNUA"/>
    <property type="match status" value="1"/>
</dbReference>
<evidence type="ECO:0000256" key="6">
    <source>
        <dbReference type="ARBA" id="ARBA00022729"/>
    </source>
</evidence>
<evidence type="ECO:0000256" key="2">
    <source>
        <dbReference type="ARBA" id="ARBA00011028"/>
    </source>
</evidence>
<dbReference type="Pfam" id="PF01297">
    <property type="entry name" value="ZnuA"/>
    <property type="match status" value="1"/>
</dbReference>
<keyword evidence="9" id="KW-0864">Zinc transport</keyword>
<keyword evidence="15" id="KW-1185">Reference proteome</keyword>
<dbReference type="Proteomes" id="UP000595278">
    <property type="component" value="Chromosome"/>
</dbReference>
<dbReference type="RefSeq" id="WP_201093288.1">
    <property type="nucleotide sequence ID" value="NZ_CP067393.1"/>
</dbReference>
<dbReference type="GO" id="GO:0007155">
    <property type="term" value="P:cell adhesion"/>
    <property type="evidence" value="ECO:0007669"/>
    <property type="project" value="InterPro"/>
</dbReference>
<evidence type="ECO:0000256" key="12">
    <source>
        <dbReference type="ARBA" id="ARBA00045516"/>
    </source>
</evidence>
<keyword evidence="10" id="KW-0406">Ion transport</keyword>
<proteinExistence type="inferred from homology"/>
<evidence type="ECO:0000256" key="3">
    <source>
        <dbReference type="ARBA" id="ARBA00015915"/>
    </source>
</evidence>
<evidence type="ECO:0000256" key="10">
    <source>
        <dbReference type="ARBA" id="ARBA00023065"/>
    </source>
</evidence>
<feature type="chain" id="PRO_5037193122" description="High-affinity zinc uptake system protein ZnuA" evidence="13">
    <location>
        <begin position="23"/>
        <end position="300"/>
    </location>
</feature>
<keyword evidence="6 13" id="KW-0732">Signal</keyword>
<comment type="function">
    <text evidence="12">Part of the ATP-binding cassette (ABC) transport system ZnuABC involved in zinc import. Binds zinc with high affinity and specificity and delivers it to the membrane permease for translocation into the cytoplasm.</text>
</comment>
<keyword evidence="5" id="KW-0479">Metal-binding</keyword>
<accession>A0A974RX93</accession>
<evidence type="ECO:0000256" key="8">
    <source>
        <dbReference type="ARBA" id="ARBA00022833"/>
    </source>
</evidence>
<evidence type="ECO:0000256" key="5">
    <source>
        <dbReference type="ARBA" id="ARBA00022723"/>
    </source>
</evidence>
<protein>
    <recommendedName>
        <fullName evidence="3">High-affinity zinc uptake system protein ZnuA</fullName>
    </recommendedName>
</protein>
<evidence type="ECO:0000256" key="9">
    <source>
        <dbReference type="ARBA" id="ARBA00022906"/>
    </source>
</evidence>
<evidence type="ECO:0000313" key="15">
    <source>
        <dbReference type="Proteomes" id="UP000595278"/>
    </source>
</evidence>
<dbReference type="Gene3D" id="3.40.50.1980">
    <property type="entry name" value="Nitrogenase molybdenum iron protein domain"/>
    <property type="match status" value="2"/>
</dbReference>
<keyword evidence="7" id="KW-0574">Periplasm</keyword>
<keyword evidence="8" id="KW-0862">Zinc</keyword>
<dbReference type="AlphaFoldDB" id="A0A974RX93"/>
<comment type="similarity">
    <text evidence="2">Belongs to the bacterial solute-binding protein 9 family.</text>
</comment>
<dbReference type="EMBL" id="CP067393">
    <property type="protein sequence ID" value="QQP85983.1"/>
    <property type="molecule type" value="Genomic_DNA"/>
</dbReference>
<dbReference type="GO" id="GO:0046872">
    <property type="term" value="F:metal ion binding"/>
    <property type="evidence" value="ECO:0007669"/>
    <property type="project" value="UniProtKB-KW"/>
</dbReference>
<dbReference type="SUPFAM" id="SSF53807">
    <property type="entry name" value="Helical backbone' metal receptor"/>
    <property type="match status" value="1"/>
</dbReference>
<sequence length="300" mass="34163">MRTIKLFFFSLLFISTSITAQAKEIKLLTSIKPLQLIAAAIQNGINEPDVLLPLGASAHHYSLKPNDLQRIQDADLFYWIGPNMEVFLTKTVQKRTKPTVAIQQLANIQLRHFSEQHEEHDDNDHQHQAGSLDPHLWLNPTNAITIATKMTEDLSTLDPSNKDKYQKNLREFRKDLNTTDKAIRHSFTNIKLKPFFVFHETYNYFEETYDIKHSGVFSLNASIQPSVKHVAEMKQRLAKAGNSCIFYEPPVKPKLADTLTQGLPVNVYMLDAMGAEIAMNNQGYPKLLVSLAEQLQTCKQ</sequence>
<evidence type="ECO:0000256" key="1">
    <source>
        <dbReference type="ARBA" id="ARBA00004418"/>
    </source>
</evidence>
<dbReference type="GO" id="GO:0042597">
    <property type="term" value="C:periplasmic space"/>
    <property type="evidence" value="ECO:0007669"/>
    <property type="project" value="UniProtKB-SubCell"/>
</dbReference>
<dbReference type="InterPro" id="IPR035520">
    <property type="entry name" value="ZnuA"/>
</dbReference>
<evidence type="ECO:0000256" key="4">
    <source>
        <dbReference type="ARBA" id="ARBA00022448"/>
    </source>
</evidence>
<evidence type="ECO:0000256" key="7">
    <source>
        <dbReference type="ARBA" id="ARBA00022764"/>
    </source>
</evidence>
<keyword evidence="4" id="KW-0813">Transport</keyword>
<dbReference type="PANTHER" id="PTHR42953">
    <property type="entry name" value="HIGH-AFFINITY ZINC UPTAKE SYSTEM PROTEIN ZNUA-RELATED"/>
    <property type="match status" value="1"/>
</dbReference>
<dbReference type="CDD" id="cd01019">
    <property type="entry name" value="ZnuA"/>
    <property type="match status" value="1"/>
</dbReference>
<dbReference type="InterPro" id="IPR050492">
    <property type="entry name" value="Bact_metal-bind_prot9"/>
</dbReference>
<dbReference type="FunFam" id="3.40.50.1980:FF:000028">
    <property type="entry name" value="High-affinity zinc uptake system protein znuA"/>
    <property type="match status" value="1"/>
</dbReference>
<evidence type="ECO:0000256" key="13">
    <source>
        <dbReference type="SAM" id="SignalP"/>
    </source>
</evidence>
<evidence type="ECO:0000313" key="14">
    <source>
        <dbReference type="EMBL" id="QQP85983.1"/>
    </source>
</evidence>
<gene>
    <name evidence="14" type="ORF">JHT90_01640</name>
</gene>
<dbReference type="KEGG" id="eaz:JHT90_01640"/>
<name>A0A974RX93_9GAMM</name>
<evidence type="ECO:0000256" key="11">
    <source>
        <dbReference type="ARBA" id="ARBA00023157"/>
    </source>
</evidence>
<organism evidence="14 15">
    <name type="scientific">Entomomonas asaccharolytica</name>
    <dbReference type="NCBI Taxonomy" id="2785331"/>
    <lineage>
        <taxon>Bacteria</taxon>
        <taxon>Pseudomonadati</taxon>
        <taxon>Pseudomonadota</taxon>
        <taxon>Gammaproteobacteria</taxon>
        <taxon>Pseudomonadales</taxon>
        <taxon>Pseudomonadaceae</taxon>
        <taxon>Entomomonas</taxon>
    </lineage>
</organism>
<comment type="subcellular location">
    <subcellularLocation>
        <location evidence="1">Periplasm</location>
    </subcellularLocation>
</comment>